<protein>
    <submittedName>
        <fullName evidence="2">Uncharacterized protein</fullName>
    </submittedName>
</protein>
<dbReference type="PANTHER" id="PTHR37702">
    <property type="entry name" value="PROLINE-RICH FAMILY PROTEIN"/>
    <property type="match status" value="1"/>
</dbReference>
<evidence type="ECO:0000313" key="3">
    <source>
        <dbReference type="Proteomes" id="UP000886885"/>
    </source>
</evidence>
<dbReference type="Proteomes" id="UP000886885">
    <property type="component" value="Chromosome 14A"/>
</dbReference>
<sequence length="289" mass="30284">MCYSCDNPCQPVPSPPPPAIPECPPPPPPPSPPPPAVPECPPPAPPPSPPPPAIPECPPPPAPINECPACPTPPTPFPPVPPPKQSYWPAAGYFLKGPPGSMELRGEEIPFNKAAGPGTANLKEEIWLSAWQSILLPLPLRCHDDIFLVPVLFARKGGHMGGDEPASVPFCTRVSKDQIQCTMCSACENPCQPLPSPPPPPPPVSTCPPAVVSGSPPPPSMPSSGTTYYSPPPPNSVPTYAYSSPPPPADVAEFYPPPIYDWILIGICAIINLSAPLRVEGEGKDGVKL</sequence>
<feature type="region of interest" description="Disordered" evidence="1">
    <location>
        <begin position="1"/>
        <end position="58"/>
    </location>
</feature>
<feature type="compositionally biased region" description="Pro residues" evidence="1">
    <location>
        <begin position="10"/>
        <end position="58"/>
    </location>
</feature>
<reference evidence="2" key="1">
    <citation type="journal article" date="2020" name="bioRxiv">
        <title>Hybrid origin of Populus tomentosa Carr. identified through genome sequencing and phylogenomic analysis.</title>
        <authorList>
            <person name="An X."/>
            <person name="Gao K."/>
            <person name="Chen Z."/>
            <person name="Li J."/>
            <person name="Yang X."/>
            <person name="Yang X."/>
            <person name="Zhou J."/>
            <person name="Guo T."/>
            <person name="Zhao T."/>
            <person name="Huang S."/>
            <person name="Miao D."/>
            <person name="Khan W.U."/>
            <person name="Rao P."/>
            <person name="Ye M."/>
            <person name="Lei B."/>
            <person name="Liao W."/>
            <person name="Wang J."/>
            <person name="Ji L."/>
            <person name="Li Y."/>
            <person name="Guo B."/>
            <person name="Mustafa N.S."/>
            <person name="Li S."/>
            <person name="Yun Q."/>
            <person name="Keller S.R."/>
            <person name="Mao J."/>
            <person name="Zhang R."/>
            <person name="Strauss S.H."/>
        </authorList>
    </citation>
    <scope>NUCLEOTIDE SEQUENCE</scope>
    <source>
        <strain evidence="2">GM15</strain>
        <tissue evidence="2">Leaf</tissue>
    </source>
</reference>
<organism evidence="2 3">
    <name type="scientific">Populus tomentosa</name>
    <name type="common">Chinese white poplar</name>
    <dbReference type="NCBI Taxonomy" id="118781"/>
    <lineage>
        <taxon>Eukaryota</taxon>
        <taxon>Viridiplantae</taxon>
        <taxon>Streptophyta</taxon>
        <taxon>Embryophyta</taxon>
        <taxon>Tracheophyta</taxon>
        <taxon>Spermatophyta</taxon>
        <taxon>Magnoliopsida</taxon>
        <taxon>eudicotyledons</taxon>
        <taxon>Gunneridae</taxon>
        <taxon>Pentapetalae</taxon>
        <taxon>rosids</taxon>
        <taxon>fabids</taxon>
        <taxon>Malpighiales</taxon>
        <taxon>Salicaceae</taxon>
        <taxon>Saliceae</taxon>
        <taxon>Populus</taxon>
    </lineage>
</organism>
<proteinExistence type="predicted"/>
<evidence type="ECO:0000313" key="2">
    <source>
        <dbReference type="EMBL" id="KAG6749828.1"/>
    </source>
</evidence>
<keyword evidence="3" id="KW-1185">Reference proteome</keyword>
<dbReference type="AlphaFoldDB" id="A0A8X7YB60"/>
<feature type="region of interest" description="Disordered" evidence="1">
    <location>
        <begin position="192"/>
        <end position="230"/>
    </location>
</feature>
<evidence type="ECO:0000256" key="1">
    <source>
        <dbReference type="SAM" id="MobiDB-lite"/>
    </source>
</evidence>
<dbReference type="PANTHER" id="PTHR37702:SF9">
    <property type="entry name" value="PROLINE-RICH FAMILY PROTEIN"/>
    <property type="match status" value="1"/>
</dbReference>
<feature type="compositionally biased region" description="Pro residues" evidence="1">
    <location>
        <begin position="192"/>
        <end position="206"/>
    </location>
</feature>
<name>A0A8X7YB60_POPTO</name>
<accession>A0A8X7YB60</accession>
<gene>
    <name evidence="2" type="ORF">POTOM_046898</name>
</gene>
<comment type="caution">
    <text evidence="2">The sequence shown here is derived from an EMBL/GenBank/DDBJ whole genome shotgun (WGS) entry which is preliminary data.</text>
</comment>
<dbReference type="EMBL" id="JAAWWB010000027">
    <property type="protein sequence ID" value="KAG6749828.1"/>
    <property type="molecule type" value="Genomic_DNA"/>
</dbReference>